<proteinExistence type="predicted"/>
<accession>A0AA89PMD8</accession>
<dbReference type="EMBL" id="JACHHR010000003">
    <property type="protein sequence ID" value="MBB5212613.1"/>
    <property type="molecule type" value="Genomic_DNA"/>
</dbReference>
<dbReference type="AlphaFoldDB" id="A0AA89PMD8"/>
<comment type="caution">
    <text evidence="1">The sequence shown here is derived from an EMBL/GenBank/DDBJ whole genome shotgun (WGS) entry which is preliminary data.</text>
</comment>
<gene>
    <name evidence="1" type="ORF">HNQ53_002838</name>
</gene>
<name>A0AA89PMD8_9GAMM</name>
<reference evidence="1 2" key="1">
    <citation type="submission" date="2020-08" db="EMBL/GenBank/DDBJ databases">
        <title>Genomic Encyclopedia of Type Strains, Phase IV (KMG-IV): sequencing the most valuable type-strain genomes for metagenomic binning, comparative biology and taxonomic classification.</title>
        <authorList>
            <person name="Goeker M."/>
        </authorList>
    </citation>
    <scope>NUCLEOTIDE SEQUENCE [LARGE SCALE GENOMIC DNA]</scope>
    <source>
        <strain evidence="1 2">DSM 11525</strain>
    </source>
</reference>
<evidence type="ECO:0000313" key="2">
    <source>
        <dbReference type="Proteomes" id="UP000563601"/>
    </source>
</evidence>
<organism evidence="1 2">
    <name type="scientific">Microbulbifer hydrolyticus</name>
    <dbReference type="NCBI Taxonomy" id="48074"/>
    <lineage>
        <taxon>Bacteria</taxon>
        <taxon>Pseudomonadati</taxon>
        <taxon>Pseudomonadota</taxon>
        <taxon>Gammaproteobacteria</taxon>
        <taxon>Cellvibrionales</taxon>
        <taxon>Microbulbiferaceae</taxon>
        <taxon>Microbulbifer</taxon>
    </lineage>
</organism>
<dbReference type="Proteomes" id="UP000563601">
    <property type="component" value="Unassembled WGS sequence"/>
</dbReference>
<evidence type="ECO:0000313" key="1">
    <source>
        <dbReference type="EMBL" id="MBB5212613.1"/>
    </source>
</evidence>
<sequence>MTQVNELTNEQLLQELMRLLPDSELTAILAVAAYCSARGIPKPDVSTVSRFAKVCGVDLRRIAPFFGWVLRGNPNRWVDVAEGAHMPPSGIAAAHQTEQLGLSAYVLLGGRTAFLTNTTLVH</sequence>
<protein>
    <submittedName>
        <fullName evidence="1">Uncharacterized protein</fullName>
    </submittedName>
</protein>